<dbReference type="InterPro" id="IPR001757">
    <property type="entry name" value="P_typ_ATPase"/>
</dbReference>
<dbReference type="Gene3D" id="2.70.150.10">
    <property type="entry name" value="Calcium-transporting ATPase, cytoplasmic transduction domain A"/>
    <property type="match status" value="1"/>
</dbReference>
<proteinExistence type="predicted"/>
<evidence type="ECO:0000256" key="7">
    <source>
        <dbReference type="ARBA" id="ARBA00022837"/>
    </source>
</evidence>
<dbReference type="Pfam" id="PF00122">
    <property type="entry name" value="E1-E2_ATPase"/>
    <property type="match status" value="1"/>
</dbReference>
<dbReference type="InterPro" id="IPR023298">
    <property type="entry name" value="ATPase_P-typ_TM_dom_sf"/>
</dbReference>
<sequence length="876" mass="96206">MQRRASSPRSNQAPQLSSGSTSTSTSTSTASASASAPTRSLSPMRSLPPPLLQNNLSSNLSNLSNSSLLSISDAADLPSAAFCLRSTTDSLAQLNVNPHSGLSMLDVEVRRKLHGSNILDNGDDQETILAKFIEQFKNPMNMLLLGSAAVSLLIGQVDDAISITLVCCLLTRRFRFAFVQEYRSEKSLEALNTLLPHYCKVVRNSTQIKILAEELVPGDICHFSAGDRIPADIRLITENHLELDESSLTGETHPRRKHVNVINANIAPPLAERDNIAFMGTLVRNGNCSGVVVGTGKRTEFGHVFEMMKEVENKKTPLQVSMDELGKQLSFLSFLLIFVIVLIGVYQGRPMLEMFTIGVSLAVAAIPEGLPIVVTVTLALGVLRMASRNAIIKKLPSVESLGSVNVICVDKTGTLTTNKQTVTRYLVDVNNATQFGRVTETSAFKQLMKIAMICNNARIDNTRESIGQPTEVALLDLATTKLGMEDARLHHQRLSEIPFTSDRKCMTVTARSVNAPQHSTPQIYMKGSMESVLDRCTRYYVSDSDPVMVLDSGTREKVRLLHDEAAMRGYGASFCDGTASSIAREIGIPINNKMQSMMGGNQLDNVNERDLEEVIDNVNVFYRVTPKHKMLIVRALQSKGYNVAMTGDGVNDAPALRLADIGISMGKTTILYAIEEGKSIFYNIQNFLRFQLSTSISALTLVAASTVLGFANPFNAMQILWINIICDGPVAQSLGVELVDPDIMKKPPEQRTTDCNETIYNSRTCSAFCIVTGTLYVYRGEVVAGSAESRTFTCFVLFDMFNSMACRSVSRSIFSIGPFTNQMLNIAISLCLLGQLLVIYMPFFQSIFQTEALSLYDLLYLIVLTSSVLWVDEWRK</sequence>
<evidence type="ECO:0000256" key="6">
    <source>
        <dbReference type="ARBA" id="ARBA00022741"/>
    </source>
</evidence>
<dbReference type="InterPro" id="IPR023214">
    <property type="entry name" value="HAD_sf"/>
</dbReference>
<dbReference type="Gene3D" id="3.40.1110.10">
    <property type="entry name" value="Calcium-transporting ATPase, cytoplasmic domain N"/>
    <property type="match status" value="1"/>
</dbReference>
<evidence type="ECO:0000256" key="4">
    <source>
        <dbReference type="ARBA" id="ARBA00022568"/>
    </source>
</evidence>
<dbReference type="EC" id="7.2.2.10" evidence="2"/>
<evidence type="ECO:0000256" key="13">
    <source>
        <dbReference type="SAM" id="MobiDB-lite"/>
    </source>
</evidence>
<protein>
    <recommendedName>
        <fullName evidence="2">P-type Ca(2+) transporter</fullName>
        <ecNumber evidence="2">7.2.2.10</ecNumber>
    </recommendedName>
</protein>
<keyword evidence="11" id="KW-0406">Ion transport</keyword>
<dbReference type="Pfam" id="PF00689">
    <property type="entry name" value="Cation_ATPase_C"/>
    <property type="match status" value="1"/>
</dbReference>
<dbReference type="GO" id="GO:0005635">
    <property type="term" value="C:nuclear envelope"/>
    <property type="evidence" value="ECO:0007669"/>
    <property type="project" value="EnsemblFungi"/>
</dbReference>
<dbReference type="GO" id="GO:0016236">
    <property type="term" value="P:macroautophagy"/>
    <property type="evidence" value="ECO:0007669"/>
    <property type="project" value="EnsemblFungi"/>
</dbReference>
<dbReference type="GO" id="GO:0006874">
    <property type="term" value="P:intracellular calcium ion homeostasis"/>
    <property type="evidence" value="ECO:0007669"/>
    <property type="project" value="EnsemblFungi"/>
</dbReference>
<evidence type="ECO:0000256" key="5">
    <source>
        <dbReference type="ARBA" id="ARBA00022692"/>
    </source>
</evidence>
<evidence type="ECO:0000256" key="2">
    <source>
        <dbReference type="ARBA" id="ARBA00012790"/>
    </source>
</evidence>
<evidence type="ECO:0000256" key="8">
    <source>
        <dbReference type="ARBA" id="ARBA00022840"/>
    </source>
</evidence>
<feature type="region of interest" description="Disordered" evidence="13">
    <location>
        <begin position="1"/>
        <end position="53"/>
    </location>
</feature>
<dbReference type="SMART" id="SM00831">
    <property type="entry name" value="Cation_ATPase_N"/>
    <property type="match status" value="1"/>
</dbReference>
<dbReference type="STRING" id="329046.A0A1Y2CMB5"/>
<gene>
    <name evidence="16" type="ORF">BCR33DRAFT_753314</name>
</gene>
<feature type="transmembrane region" description="Helical" evidence="14">
    <location>
        <begin position="329"/>
        <end position="348"/>
    </location>
</feature>
<name>A0A1Y2CMB5_9FUNG</name>
<evidence type="ECO:0000256" key="12">
    <source>
        <dbReference type="ARBA" id="ARBA00023136"/>
    </source>
</evidence>
<feature type="compositionally biased region" description="Low complexity" evidence="13">
    <location>
        <begin position="17"/>
        <end position="45"/>
    </location>
</feature>
<dbReference type="GO" id="GO:0016887">
    <property type="term" value="F:ATP hydrolysis activity"/>
    <property type="evidence" value="ECO:0007669"/>
    <property type="project" value="InterPro"/>
</dbReference>
<dbReference type="InterPro" id="IPR008250">
    <property type="entry name" value="ATPase_P-typ_transduc_dom_A_sf"/>
</dbReference>
<dbReference type="AlphaFoldDB" id="A0A1Y2CMB5"/>
<dbReference type="PRINTS" id="PR00119">
    <property type="entry name" value="CATATPASE"/>
</dbReference>
<dbReference type="EMBL" id="MCGO01000012">
    <property type="protein sequence ID" value="ORY48171.1"/>
    <property type="molecule type" value="Genomic_DNA"/>
</dbReference>
<evidence type="ECO:0000259" key="15">
    <source>
        <dbReference type="SMART" id="SM00831"/>
    </source>
</evidence>
<dbReference type="SUPFAM" id="SSF56784">
    <property type="entry name" value="HAD-like"/>
    <property type="match status" value="1"/>
</dbReference>
<keyword evidence="3" id="KW-0813">Transport</keyword>
<feature type="transmembrane region" description="Helical" evidence="14">
    <location>
        <begin position="823"/>
        <end position="841"/>
    </location>
</feature>
<dbReference type="GO" id="GO:0030026">
    <property type="term" value="P:intracellular manganese ion homeostasis"/>
    <property type="evidence" value="ECO:0007669"/>
    <property type="project" value="EnsemblFungi"/>
</dbReference>
<dbReference type="InterPro" id="IPR004014">
    <property type="entry name" value="ATPase_P-typ_cation-transptr_N"/>
</dbReference>
<keyword evidence="12 14" id="KW-0472">Membrane</keyword>
<dbReference type="FunFam" id="2.70.150.10:FF:000008">
    <property type="entry name" value="Calcium-transporting ATPase"/>
    <property type="match status" value="1"/>
</dbReference>
<dbReference type="GO" id="GO:0140613">
    <property type="term" value="F:P-type manganese transporter activity"/>
    <property type="evidence" value="ECO:0007669"/>
    <property type="project" value="EnsemblFungi"/>
</dbReference>
<dbReference type="Gene3D" id="1.20.1110.10">
    <property type="entry name" value="Calcium-transporting ATPase, transmembrane domain"/>
    <property type="match status" value="2"/>
</dbReference>
<dbReference type="InterPro" id="IPR023299">
    <property type="entry name" value="ATPase_P-typ_cyto_dom_N"/>
</dbReference>
<evidence type="ECO:0000256" key="9">
    <source>
        <dbReference type="ARBA" id="ARBA00022967"/>
    </source>
</evidence>
<dbReference type="Proteomes" id="UP000193642">
    <property type="component" value="Unassembled WGS sequence"/>
</dbReference>
<comment type="caution">
    <text evidence="16">The sequence shown here is derived from an EMBL/GenBank/DDBJ whole genome shotgun (WGS) entry which is preliminary data.</text>
</comment>
<dbReference type="PRINTS" id="PR00120">
    <property type="entry name" value="HATPASE"/>
</dbReference>
<dbReference type="InterPro" id="IPR006068">
    <property type="entry name" value="ATPase_P-typ_cation-transptr_C"/>
</dbReference>
<dbReference type="Pfam" id="PF00690">
    <property type="entry name" value="Cation_ATPase_N"/>
    <property type="match status" value="1"/>
</dbReference>
<keyword evidence="9" id="KW-1278">Translocase</keyword>
<evidence type="ECO:0000256" key="11">
    <source>
        <dbReference type="ARBA" id="ARBA00023065"/>
    </source>
</evidence>
<keyword evidence="4" id="KW-0109">Calcium transport</keyword>
<dbReference type="OrthoDB" id="3352408at2759"/>
<keyword evidence="6" id="KW-0547">Nucleotide-binding</keyword>
<dbReference type="PROSITE" id="PS00154">
    <property type="entry name" value="ATPASE_E1_E2"/>
    <property type="match status" value="1"/>
</dbReference>
<dbReference type="GO" id="GO:0005524">
    <property type="term" value="F:ATP binding"/>
    <property type="evidence" value="ECO:0007669"/>
    <property type="project" value="UniProtKB-KW"/>
</dbReference>
<keyword evidence="7" id="KW-0106">Calcium</keyword>
<dbReference type="GO" id="GO:0005789">
    <property type="term" value="C:endoplasmic reticulum membrane"/>
    <property type="evidence" value="ECO:0007669"/>
    <property type="project" value="EnsemblFungi"/>
</dbReference>
<dbReference type="NCBIfam" id="TIGR01494">
    <property type="entry name" value="ATPase_P-type"/>
    <property type="match status" value="2"/>
</dbReference>
<feature type="transmembrane region" description="Helical" evidence="14">
    <location>
        <begin position="354"/>
        <end position="383"/>
    </location>
</feature>
<reference evidence="16 17" key="1">
    <citation type="submission" date="2016-07" db="EMBL/GenBank/DDBJ databases">
        <title>Pervasive Adenine N6-methylation of Active Genes in Fungi.</title>
        <authorList>
            <consortium name="DOE Joint Genome Institute"/>
            <person name="Mondo S.J."/>
            <person name="Dannebaum R.O."/>
            <person name="Kuo R.C."/>
            <person name="Labutti K."/>
            <person name="Haridas S."/>
            <person name="Kuo A."/>
            <person name="Salamov A."/>
            <person name="Ahrendt S.R."/>
            <person name="Lipzen A."/>
            <person name="Sullivan W."/>
            <person name="Andreopoulos W.B."/>
            <person name="Clum A."/>
            <person name="Lindquist E."/>
            <person name="Daum C."/>
            <person name="Ramamoorthy G.K."/>
            <person name="Gryganskyi A."/>
            <person name="Culley D."/>
            <person name="Magnuson J.K."/>
            <person name="James T.Y."/>
            <person name="O'Malley M.A."/>
            <person name="Stajich J.E."/>
            <person name="Spatafora J.W."/>
            <person name="Visel A."/>
            <person name="Grigoriev I.V."/>
        </authorList>
    </citation>
    <scope>NUCLEOTIDE SEQUENCE [LARGE SCALE GENOMIC DNA]</scope>
    <source>
        <strain evidence="16 17">JEL800</strain>
    </source>
</reference>
<dbReference type="InterPro" id="IPR036412">
    <property type="entry name" value="HAD-like_sf"/>
</dbReference>
<dbReference type="GO" id="GO:0005509">
    <property type="term" value="F:calcium ion binding"/>
    <property type="evidence" value="ECO:0007669"/>
    <property type="project" value="EnsemblFungi"/>
</dbReference>
<dbReference type="InterPro" id="IPR018303">
    <property type="entry name" value="ATPase_P-typ_P_site"/>
</dbReference>
<evidence type="ECO:0000256" key="14">
    <source>
        <dbReference type="SAM" id="Phobius"/>
    </source>
</evidence>
<keyword evidence="17" id="KW-1185">Reference proteome</keyword>
<evidence type="ECO:0000256" key="10">
    <source>
        <dbReference type="ARBA" id="ARBA00022989"/>
    </source>
</evidence>
<organism evidence="16 17">
    <name type="scientific">Rhizoclosmatium globosum</name>
    <dbReference type="NCBI Taxonomy" id="329046"/>
    <lineage>
        <taxon>Eukaryota</taxon>
        <taxon>Fungi</taxon>
        <taxon>Fungi incertae sedis</taxon>
        <taxon>Chytridiomycota</taxon>
        <taxon>Chytridiomycota incertae sedis</taxon>
        <taxon>Chytridiomycetes</taxon>
        <taxon>Chytridiales</taxon>
        <taxon>Chytriomycetaceae</taxon>
        <taxon>Rhizoclosmatium</taxon>
    </lineage>
</organism>
<dbReference type="GO" id="GO:0000139">
    <property type="term" value="C:Golgi membrane"/>
    <property type="evidence" value="ECO:0007669"/>
    <property type="project" value="EnsemblFungi"/>
</dbReference>
<dbReference type="Pfam" id="PF13246">
    <property type="entry name" value="Cation_ATPase"/>
    <property type="match status" value="1"/>
</dbReference>
<dbReference type="Gene3D" id="3.40.50.1000">
    <property type="entry name" value="HAD superfamily/HAD-like"/>
    <property type="match status" value="2"/>
</dbReference>
<dbReference type="GO" id="GO:0005886">
    <property type="term" value="C:plasma membrane"/>
    <property type="evidence" value="ECO:0007669"/>
    <property type="project" value="EnsemblFungi"/>
</dbReference>
<keyword evidence="8" id="KW-0067">ATP-binding</keyword>
<comment type="subcellular location">
    <subcellularLocation>
        <location evidence="1">Endomembrane system</location>
        <topology evidence="1">Multi-pass membrane protein</topology>
    </subcellularLocation>
</comment>
<dbReference type="PANTHER" id="PTHR42861">
    <property type="entry name" value="CALCIUM-TRANSPORTING ATPASE"/>
    <property type="match status" value="1"/>
</dbReference>
<dbReference type="SUPFAM" id="SSF81665">
    <property type="entry name" value="Calcium ATPase, transmembrane domain M"/>
    <property type="match status" value="1"/>
</dbReference>
<dbReference type="InterPro" id="IPR059000">
    <property type="entry name" value="ATPase_P-type_domA"/>
</dbReference>
<keyword evidence="10 14" id="KW-1133">Transmembrane helix</keyword>
<dbReference type="GO" id="GO:0005388">
    <property type="term" value="F:P-type calcium transporter activity"/>
    <property type="evidence" value="ECO:0007669"/>
    <property type="project" value="UniProtKB-EC"/>
</dbReference>
<dbReference type="SUPFAM" id="SSF81653">
    <property type="entry name" value="Calcium ATPase, transduction domain A"/>
    <property type="match status" value="1"/>
</dbReference>
<evidence type="ECO:0000313" key="17">
    <source>
        <dbReference type="Proteomes" id="UP000193642"/>
    </source>
</evidence>
<evidence type="ECO:0000256" key="3">
    <source>
        <dbReference type="ARBA" id="ARBA00022448"/>
    </source>
</evidence>
<feature type="transmembrane region" description="Helical" evidence="14">
    <location>
        <begin position="853"/>
        <end position="871"/>
    </location>
</feature>
<feature type="compositionally biased region" description="Polar residues" evidence="13">
    <location>
        <begin position="1"/>
        <end position="16"/>
    </location>
</feature>
<accession>A0A1Y2CMB5</accession>
<keyword evidence="5 14" id="KW-0812">Transmembrane</keyword>
<feature type="domain" description="Cation-transporting P-type ATPase N-terminal" evidence="15">
    <location>
        <begin position="81"/>
        <end position="156"/>
    </location>
</feature>
<evidence type="ECO:0000313" key="16">
    <source>
        <dbReference type="EMBL" id="ORY48171.1"/>
    </source>
</evidence>
<evidence type="ECO:0000256" key="1">
    <source>
        <dbReference type="ARBA" id="ARBA00004127"/>
    </source>
</evidence>